<keyword evidence="3" id="KW-1185">Reference proteome</keyword>
<dbReference type="EnsemblMetazoa" id="GPPI028190-RA">
    <property type="protein sequence ID" value="GPPI028190-PA"/>
    <property type="gene ID" value="GPPI028190"/>
</dbReference>
<evidence type="ECO:0000313" key="2">
    <source>
        <dbReference type="EnsemblMetazoa" id="GPPI028190-PA"/>
    </source>
</evidence>
<feature type="transmembrane region" description="Helical" evidence="1">
    <location>
        <begin position="100"/>
        <end position="131"/>
    </location>
</feature>
<evidence type="ECO:0000256" key="1">
    <source>
        <dbReference type="SAM" id="Phobius"/>
    </source>
</evidence>
<sequence length="139" mass="15128">MLGAVLCLAASDTDSKEFYVFFESLKNPLTFQKFSVYNENYRKFDQAIDSINKIQISHLRTLLTVMFGLLYRIHICMCAEAYSILITKCEGATVFLSNNAVAAAAVAVAAAAAAAAGPATVWLLVLCLNCASSQPYTKR</sequence>
<dbReference type="Proteomes" id="UP000092460">
    <property type="component" value="Unassembled WGS sequence"/>
</dbReference>
<dbReference type="EMBL" id="JXJN01013341">
    <property type="status" value="NOT_ANNOTATED_CDS"/>
    <property type="molecule type" value="Genomic_DNA"/>
</dbReference>
<evidence type="ECO:0000313" key="3">
    <source>
        <dbReference type="Proteomes" id="UP000092460"/>
    </source>
</evidence>
<keyword evidence="1" id="KW-0472">Membrane</keyword>
<organism evidence="2 3">
    <name type="scientific">Glossina palpalis gambiensis</name>
    <dbReference type="NCBI Taxonomy" id="67801"/>
    <lineage>
        <taxon>Eukaryota</taxon>
        <taxon>Metazoa</taxon>
        <taxon>Ecdysozoa</taxon>
        <taxon>Arthropoda</taxon>
        <taxon>Hexapoda</taxon>
        <taxon>Insecta</taxon>
        <taxon>Pterygota</taxon>
        <taxon>Neoptera</taxon>
        <taxon>Endopterygota</taxon>
        <taxon>Diptera</taxon>
        <taxon>Brachycera</taxon>
        <taxon>Muscomorpha</taxon>
        <taxon>Hippoboscoidea</taxon>
        <taxon>Glossinidae</taxon>
        <taxon>Glossina</taxon>
    </lineage>
</organism>
<proteinExistence type="predicted"/>
<protein>
    <submittedName>
        <fullName evidence="2">Uncharacterized protein</fullName>
    </submittedName>
</protein>
<reference evidence="3" key="1">
    <citation type="submission" date="2015-01" db="EMBL/GenBank/DDBJ databases">
        <authorList>
            <person name="Aksoy S."/>
            <person name="Warren W."/>
            <person name="Wilson R.K."/>
        </authorList>
    </citation>
    <scope>NUCLEOTIDE SEQUENCE [LARGE SCALE GENOMIC DNA]</scope>
    <source>
        <strain evidence="3">IAEA</strain>
    </source>
</reference>
<accession>A0A1B0BFA3</accession>
<name>A0A1B0BFA3_9MUSC</name>
<keyword evidence="1" id="KW-1133">Transmembrane helix</keyword>
<reference evidence="2" key="2">
    <citation type="submission" date="2020-05" db="UniProtKB">
        <authorList>
            <consortium name="EnsemblMetazoa"/>
        </authorList>
    </citation>
    <scope>IDENTIFICATION</scope>
    <source>
        <strain evidence="2">IAEA</strain>
    </source>
</reference>
<dbReference type="AlphaFoldDB" id="A0A1B0BFA3"/>
<keyword evidence="1" id="KW-0812">Transmembrane</keyword>
<dbReference type="VEuPathDB" id="VectorBase:GPPI028190"/>